<feature type="non-terminal residue" evidence="2">
    <location>
        <position position="21"/>
    </location>
</feature>
<name>A0A0G1IRG7_9BACT</name>
<feature type="region of interest" description="Disordered" evidence="1">
    <location>
        <begin position="1"/>
        <end position="21"/>
    </location>
</feature>
<sequence length="21" mass="2195">MLAAPNGAARKELGGKIKRRG</sequence>
<evidence type="ECO:0000313" key="2">
    <source>
        <dbReference type="EMBL" id="KKT61548.1"/>
    </source>
</evidence>
<proteinExistence type="predicted"/>
<dbReference type="AlphaFoldDB" id="A0A0G1IRG7"/>
<reference evidence="2 3" key="1">
    <citation type="journal article" date="2015" name="Nature">
        <title>rRNA introns, odd ribosomes, and small enigmatic genomes across a large radiation of phyla.</title>
        <authorList>
            <person name="Brown C.T."/>
            <person name="Hug L.A."/>
            <person name="Thomas B.C."/>
            <person name="Sharon I."/>
            <person name="Castelle C.J."/>
            <person name="Singh A."/>
            <person name="Wilkins M.J."/>
            <person name="Williams K.H."/>
            <person name="Banfield J.F."/>
        </authorList>
    </citation>
    <scope>NUCLEOTIDE SEQUENCE [LARGE SCALE GENOMIC DNA]</scope>
</reference>
<dbReference type="EMBL" id="LCIT01000029">
    <property type="protein sequence ID" value="KKT61548.1"/>
    <property type="molecule type" value="Genomic_DNA"/>
</dbReference>
<protein>
    <submittedName>
        <fullName evidence="2">Uncharacterized protein</fullName>
    </submittedName>
</protein>
<evidence type="ECO:0000313" key="3">
    <source>
        <dbReference type="Proteomes" id="UP000033945"/>
    </source>
</evidence>
<accession>A0A0G1IRG7</accession>
<dbReference type="Proteomes" id="UP000033945">
    <property type="component" value="Unassembled WGS sequence"/>
</dbReference>
<comment type="caution">
    <text evidence="2">The sequence shown here is derived from an EMBL/GenBank/DDBJ whole genome shotgun (WGS) entry which is preliminary data.</text>
</comment>
<gene>
    <name evidence="2" type="ORF">UW55_C0029G0010</name>
</gene>
<organism evidence="2 3">
    <name type="scientific">Candidatus Giovannonibacteria bacterium GW2011_GWA2_44_26</name>
    <dbReference type="NCBI Taxonomy" id="1618648"/>
    <lineage>
        <taxon>Bacteria</taxon>
        <taxon>Candidatus Giovannoniibacteriota</taxon>
    </lineage>
</organism>
<evidence type="ECO:0000256" key="1">
    <source>
        <dbReference type="SAM" id="MobiDB-lite"/>
    </source>
</evidence>